<accession>A0ABW0LZ24</accession>
<keyword evidence="2" id="KW-0732">Signal</keyword>
<dbReference type="Proteomes" id="UP001596105">
    <property type="component" value="Unassembled WGS sequence"/>
</dbReference>
<dbReference type="EMBL" id="JBHSMH010000090">
    <property type="protein sequence ID" value="MFC5471064.1"/>
    <property type="molecule type" value="Genomic_DNA"/>
</dbReference>
<gene>
    <name evidence="3" type="ORF">ACFPPD_20450</name>
</gene>
<evidence type="ECO:0000256" key="1">
    <source>
        <dbReference type="SAM" id="MobiDB-lite"/>
    </source>
</evidence>
<feature type="region of interest" description="Disordered" evidence="1">
    <location>
        <begin position="25"/>
        <end position="75"/>
    </location>
</feature>
<evidence type="ECO:0000313" key="3">
    <source>
        <dbReference type="EMBL" id="MFC5471064.1"/>
    </source>
</evidence>
<evidence type="ECO:0000313" key="4">
    <source>
        <dbReference type="Proteomes" id="UP001596105"/>
    </source>
</evidence>
<name>A0ABW0LZ24_9BACL</name>
<feature type="signal peptide" evidence="2">
    <location>
        <begin position="1"/>
        <end position="19"/>
    </location>
</feature>
<sequence length="300" mass="32408">MRKMGIAALAIVLTAGLLAGCGKKTDHATMEHGSMASESAEASHAASNGDGHVGHDEMEGMGEEEAKPSTTAEWQWEDGDSGALEFNEENPLMIRITDENGKPVEKFKLNHEKLMHLIVVRSDLMHYQHIHPEYEGDGRFVVSVDFPTGGTYKLFADYIPENGSATTHSVAADVTGKGGVAPTPLVPDIETSKTEGGTTVSLQLDGAKAGKETKLTYHLTDEKTGKPVTDLEPVLGAIGHVVILDEGAERYLHVHPVVEDAKGPDAEFMTTFPVAGLYKIWGQFKRDGKEFTVPFVVRIT</sequence>
<comment type="caution">
    <text evidence="3">The sequence shown here is derived from an EMBL/GenBank/DDBJ whole genome shotgun (WGS) entry which is preliminary data.</text>
</comment>
<organism evidence="3 4">
    <name type="scientific">Cohnella suwonensis</name>
    <dbReference type="NCBI Taxonomy" id="696072"/>
    <lineage>
        <taxon>Bacteria</taxon>
        <taxon>Bacillati</taxon>
        <taxon>Bacillota</taxon>
        <taxon>Bacilli</taxon>
        <taxon>Bacillales</taxon>
        <taxon>Paenibacillaceae</taxon>
        <taxon>Cohnella</taxon>
    </lineage>
</organism>
<proteinExistence type="predicted"/>
<keyword evidence="4" id="KW-1185">Reference proteome</keyword>
<evidence type="ECO:0008006" key="5">
    <source>
        <dbReference type="Google" id="ProtNLM"/>
    </source>
</evidence>
<evidence type="ECO:0000256" key="2">
    <source>
        <dbReference type="SAM" id="SignalP"/>
    </source>
</evidence>
<protein>
    <recommendedName>
        <fullName evidence="5">Secreted protein</fullName>
    </recommendedName>
</protein>
<feature type="compositionally biased region" description="Low complexity" evidence="1">
    <location>
        <begin position="31"/>
        <end position="47"/>
    </location>
</feature>
<feature type="chain" id="PRO_5046871697" description="Secreted protein" evidence="2">
    <location>
        <begin position="20"/>
        <end position="300"/>
    </location>
</feature>
<dbReference type="PROSITE" id="PS51257">
    <property type="entry name" value="PROKAR_LIPOPROTEIN"/>
    <property type="match status" value="1"/>
</dbReference>
<reference evidence="4" key="1">
    <citation type="journal article" date="2019" name="Int. J. Syst. Evol. Microbiol.">
        <title>The Global Catalogue of Microorganisms (GCM) 10K type strain sequencing project: providing services to taxonomists for standard genome sequencing and annotation.</title>
        <authorList>
            <consortium name="The Broad Institute Genomics Platform"/>
            <consortium name="The Broad Institute Genome Sequencing Center for Infectious Disease"/>
            <person name="Wu L."/>
            <person name="Ma J."/>
        </authorList>
    </citation>
    <scope>NUCLEOTIDE SEQUENCE [LARGE SCALE GENOMIC DNA]</scope>
    <source>
        <strain evidence="4">CCUG 57113</strain>
    </source>
</reference>
<dbReference type="RefSeq" id="WP_378083108.1">
    <property type="nucleotide sequence ID" value="NZ_JBHSMH010000090.1"/>
</dbReference>